<reference evidence="1 2" key="1">
    <citation type="submission" date="2018-07" db="EMBL/GenBank/DDBJ databases">
        <title>Genome sequence of Roseomonas fauriae ATCC 49958.</title>
        <authorList>
            <person name="Sant'Anna F.H."/>
            <person name="Baldani J.I."/>
            <person name="Zilli J.E."/>
            <person name="Reis V.M."/>
            <person name="Hartmann A."/>
            <person name="Cruz L."/>
            <person name="de Souza E.M."/>
            <person name="de Oliveira Pedrosa F."/>
            <person name="Passaglia L.M.P."/>
        </authorList>
    </citation>
    <scope>NUCLEOTIDE SEQUENCE [LARGE SCALE GENOMIC DNA]</scope>
    <source>
        <strain evidence="1 2">ATCC 49958</strain>
    </source>
</reference>
<organism evidence="1 2">
    <name type="scientific">Azospirillum brasilense</name>
    <dbReference type="NCBI Taxonomy" id="192"/>
    <lineage>
        <taxon>Bacteria</taxon>
        <taxon>Pseudomonadati</taxon>
        <taxon>Pseudomonadota</taxon>
        <taxon>Alphaproteobacteria</taxon>
        <taxon>Rhodospirillales</taxon>
        <taxon>Azospirillaceae</taxon>
        <taxon>Azospirillum</taxon>
    </lineage>
</organism>
<evidence type="ECO:0000313" key="1">
    <source>
        <dbReference type="EMBL" id="KAA0688486.1"/>
    </source>
</evidence>
<comment type="caution">
    <text evidence="1">The sequence shown here is derived from an EMBL/GenBank/DDBJ whole genome shotgun (WGS) entry which is preliminary data.</text>
</comment>
<dbReference type="EMBL" id="QOKV01000001">
    <property type="protein sequence ID" value="KAA0688486.1"/>
    <property type="molecule type" value="Genomic_DNA"/>
</dbReference>
<name>A0A6L3B7D5_AZOBR</name>
<protein>
    <submittedName>
        <fullName evidence="1">Uncharacterized protein</fullName>
    </submittedName>
</protein>
<gene>
    <name evidence="1" type="ORF">DS837_01800</name>
</gene>
<accession>A0A6L3B7D5</accession>
<dbReference type="AlphaFoldDB" id="A0A6L3B7D5"/>
<proteinExistence type="predicted"/>
<sequence length="108" mass="11859">MRRHLKQRGWAHWQLDDAAGWNDGYAGKVLNPATPSGRMAGHDMLDLAFTALVGRGYRVLVIPNGFDVSAPGAVQTLLDEQDATEVERVANMIELAAYTRKVPKIAEV</sequence>
<evidence type="ECO:0000313" key="2">
    <source>
        <dbReference type="Proteomes" id="UP000476837"/>
    </source>
</evidence>
<dbReference type="Proteomes" id="UP000476837">
    <property type="component" value="Unassembled WGS sequence"/>
</dbReference>